<evidence type="ECO:0000256" key="4">
    <source>
        <dbReference type="ARBA" id="ARBA00023163"/>
    </source>
</evidence>
<dbReference type="CDD" id="cd08414">
    <property type="entry name" value="PBP2_LTTR_aromatics_like"/>
    <property type="match status" value="1"/>
</dbReference>
<dbReference type="Proteomes" id="UP001428817">
    <property type="component" value="Unassembled WGS sequence"/>
</dbReference>
<dbReference type="SUPFAM" id="SSF53850">
    <property type="entry name" value="Periplasmic binding protein-like II"/>
    <property type="match status" value="1"/>
</dbReference>
<feature type="domain" description="HTH lysR-type" evidence="5">
    <location>
        <begin position="1"/>
        <end position="58"/>
    </location>
</feature>
<comment type="caution">
    <text evidence="6">The sequence shown here is derived from an EMBL/GenBank/DDBJ whole genome shotgun (WGS) entry which is preliminary data.</text>
</comment>
<dbReference type="Gene3D" id="3.40.190.10">
    <property type="entry name" value="Periplasmic binding protein-like II"/>
    <property type="match status" value="2"/>
</dbReference>
<dbReference type="InterPro" id="IPR000847">
    <property type="entry name" value="LysR_HTH_N"/>
</dbReference>
<dbReference type="PROSITE" id="PS50931">
    <property type="entry name" value="HTH_LYSR"/>
    <property type="match status" value="1"/>
</dbReference>
<evidence type="ECO:0000256" key="2">
    <source>
        <dbReference type="ARBA" id="ARBA00023015"/>
    </source>
</evidence>
<reference evidence="7" key="1">
    <citation type="journal article" date="2019" name="Int. J. Syst. Evol. Microbiol.">
        <title>The Global Catalogue of Microorganisms (GCM) 10K type strain sequencing project: providing services to taxonomists for standard genome sequencing and annotation.</title>
        <authorList>
            <consortium name="The Broad Institute Genomics Platform"/>
            <consortium name="The Broad Institute Genome Sequencing Center for Infectious Disease"/>
            <person name="Wu L."/>
            <person name="Ma J."/>
        </authorList>
    </citation>
    <scope>NUCLEOTIDE SEQUENCE [LARGE SCALE GENOMIC DNA]</scope>
    <source>
        <strain evidence="7">JCM 18303</strain>
    </source>
</reference>
<dbReference type="RefSeq" id="WP_185062465.1">
    <property type="nucleotide sequence ID" value="NZ_BAABJP010000030.1"/>
</dbReference>
<keyword evidence="4" id="KW-0804">Transcription</keyword>
<dbReference type="InterPro" id="IPR036388">
    <property type="entry name" value="WH-like_DNA-bd_sf"/>
</dbReference>
<organism evidence="6 7">
    <name type="scientific">Pseudonocardia eucalypti</name>
    <dbReference type="NCBI Taxonomy" id="648755"/>
    <lineage>
        <taxon>Bacteria</taxon>
        <taxon>Bacillati</taxon>
        <taxon>Actinomycetota</taxon>
        <taxon>Actinomycetes</taxon>
        <taxon>Pseudonocardiales</taxon>
        <taxon>Pseudonocardiaceae</taxon>
        <taxon>Pseudonocardia</taxon>
    </lineage>
</organism>
<gene>
    <name evidence="6" type="ORF">GCM10023321_53760</name>
</gene>
<name>A0ABP9QN98_9PSEU</name>
<evidence type="ECO:0000313" key="6">
    <source>
        <dbReference type="EMBL" id="GAA5164743.1"/>
    </source>
</evidence>
<dbReference type="Pfam" id="PF03466">
    <property type="entry name" value="LysR_substrate"/>
    <property type="match status" value="1"/>
</dbReference>
<evidence type="ECO:0000256" key="1">
    <source>
        <dbReference type="ARBA" id="ARBA00009437"/>
    </source>
</evidence>
<dbReference type="InterPro" id="IPR036390">
    <property type="entry name" value="WH_DNA-bd_sf"/>
</dbReference>
<dbReference type="PRINTS" id="PR00039">
    <property type="entry name" value="HTHLYSR"/>
</dbReference>
<evidence type="ECO:0000256" key="3">
    <source>
        <dbReference type="ARBA" id="ARBA00023125"/>
    </source>
</evidence>
<keyword evidence="7" id="KW-1185">Reference proteome</keyword>
<accession>A0ABP9QN98</accession>
<dbReference type="PANTHER" id="PTHR30346:SF0">
    <property type="entry name" value="HCA OPERON TRANSCRIPTIONAL ACTIVATOR HCAR"/>
    <property type="match status" value="1"/>
</dbReference>
<evidence type="ECO:0000313" key="7">
    <source>
        <dbReference type="Proteomes" id="UP001428817"/>
    </source>
</evidence>
<keyword evidence="3" id="KW-0238">DNA-binding</keyword>
<dbReference type="EMBL" id="BAABJP010000030">
    <property type="protein sequence ID" value="GAA5164743.1"/>
    <property type="molecule type" value="Genomic_DNA"/>
</dbReference>
<sequence>MRFRRLQYFVAVAEELSFTRAAERLHMAQPPLSQQIALLEKDLGVTLVDRTRRTIRLTSAGAALLPEARRLLAELDDAARMVRRVGAGAVGRLTVGFVPTAINGDLPELLLAFREGYPEVELVLRELAPDPLLRAVRERRVDVGLLYRPFSEPELAEHRLSSERLLLALPEGHPLAAGGEVSLTEVRDEPFVLPEQHDIPGIHAAVAATFTDAGIAPRAAQRGVWLVQTVLGLVAAGVGRAVVPESVEAVRRRGVALRPIRDAHHRVELAAAWRRDHDSEPLANFLAGIGAHM</sequence>
<dbReference type="PANTHER" id="PTHR30346">
    <property type="entry name" value="TRANSCRIPTIONAL DUAL REGULATOR HCAR-RELATED"/>
    <property type="match status" value="1"/>
</dbReference>
<dbReference type="Pfam" id="PF00126">
    <property type="entry name" value="HTH_1"/>
    <property type="match status" value="1"/>
</dbReference>
<comment type="similarity">
    <text evidence="1">Belongs to the LysR transcriptional regulatory family.</text>
</comment>
<evidence type="ECO:0000259" key="5">
    <source>
        <dbReference type="PROSITE" id="PS50931"/>
    </source>
</evidence>
<dbReference type="SUPFAM" id="SSF46785">
    <property type="entry name" value="Winged helix' DNA-binding domain"/>
    <property type="match status" value="1"/>
</dbReference>
<dbReference type="Gene3D" id="1.10.10.10">
    <property type="entry name" value="Winged helix-like DNA-binding domain superfamily/Winged helix DNA-binding domain"/>
    <property type="match status" value="1"/>
</dbReference>
<protein>
    <submittedName>
        <fullName evidence="6">LysR family transcriptional regulator</fullName>
    </submittedName>
</protein>
<dbReference type="InterPro" id="IPR005119">
    <property type="entry name" value="LysR_subst-bd"/>
</dbReference>
<keyword evidence="2" id="KW-0805">Transcription regulation</keyword>
<proteinExistence type="inferred from homology"/>